<protein>
    <submittedName>
        <fullName evidence="3">Uncharacterized protein</fullName>
    </submittedName>
</protein>
<feature type="signal peptide" evidence="2">
    <location>
        <begin position="1"/>
        <end position="22"/>
    </location>
</feature>
<accession>A0A8K0MPC1</accession>
<sequence length="161" mass="17632">MRHYSIMGSLLLLCLLLSEVQGIRLEKGFMAAGVLGHHRIQKEETDSVKTSNGGMGVVTSCKDGHCSGNNRKLISVTTSSTTTTSSKNEKTNGTNRSAHEPNSNKERGDGQDGDKEVNFKAKSSSTTDDEHREVPNEQYPDVTDLAEMDYSPARRKPPIHN</sequence>
<feature type="chain" id="PRO_5035422722" evidence="2">
    <location>
        <begin position="23"/>
        <end position="161"/>
    </location>
</feature>
<comment type="caution">
    <text evidence="3">The sequence shown here is derived from an EMBL/GenBank/DDBJ whole genome shotgun (WGS) entry which is preliminary data.</text>
</comment>
<dbReference type="Proteomes" id="UP000796880">
    <property type="component" value="Unassembled WGS sequence"/>
</dbReference>
<evidence type="ECO:0000313" key="4">
    <source>
        <dbReference type="Proteomes" id="UP000796880"/>
    </source>
</evidence>
<feature type="compositionally biased region" description="Basic and acidic residues" evidence="1">
    <location>
        <begin position="97"/>
        <end position="119"/>
    </location>
</feature>
<name>A0A8K0MPC1_9ROSA</name>
<evidence type="ECO:0000313" key="3">
    <source>
        <dbReference type="EMBL" id="KAF3453038.1"/>
    </source>
</evidence>
<organism evidence="3 4">
    <name type="scientific">Rhamnella rubrinervis</name>
    <dbReference type="NCBI Taxonomy" id="2594499"/>
    <lineage>
        <taxon>Eukaryota</taxon>
        <taxon>Viridiplantae</taxon>
        <taxon>Streptophyta</taxon>
        <taxon>Embryophyta</taxon>
        <taxon>Tracheophyta</taxon>
        <taxon>Spermatophyta</taxon>
        <taxon>Magnoliopsida</taxon>
        <taxon>eudicotyledons</taxon>
        <taxon>Gunneridae</taxon>
        <taxon>Pentapetalae</taxon>
        <taxon>rosids</taxon>
        <taxon>fabids</taxon>
        <taxon>Rosales</taxon>
        <taxon>Rhamnaceae</taxon>
        <taxon>rhamnoid group</taxon>
        <taxon>Rhamneae</taxon>
        <taxon>Rhamnella</taxon>
    </lineage>
</organism>
<evidence type="ECO:0000256" key="2">
    <source>
        <dbReference type="SAM" id="SignalP"/>
    </source>
</evidence>
<feature type="region of interest" description="Disordered" evidence="1">
    <location>
        <begin position="61"/>
        <end position="161"/>
    </location>
</feature>
<keyword evidence="4" id="KW-1185">Reference proteome</keyword>
<proteinExistence type="predicted"/>
<dbReference type="EMBL" id="VOIH02000002">
    <property type="protein sequence ID" value="KAF3453038.1"/>
    <property type="molecule type" value="Genomic_DNA"/>
</dbReference>
<dbReference type="PANTHER" id="PTHR33743:SF19">
    <property type="entry name" value="PROTEIN GOLVEN 6"/>
    <property type="match status" value="1"/>
</dbReference>
<dbReference type="PANTHER" id="PTHR33743">
    <property type="entry name" value="PROTEIN GOLVEN 6-RELATED"/>
    <property type="match status" value="1"/>
</dbReference>
<feature type="compositionally biased region" description="Polar residues" evidence="1">
    <location>
        <begin position="67"/>
        <end position="76"/>
    </location>
</feature>
<gene>
    <name evidence="3" type="ORF">FNV43_RR03471</name>
</gene>
<dbReference type="AlphaFoldDB" id="A0A8K0MPC1"/>
<feature type="compositionally biased region" description="Low complexity" evidence="1">
    <location>
        <begin position="77"/>
        <end position="86"/>
    </location>
</feature>
<reference evidence="3" key="1">
    <citation type="submission" date="2020-03" db="EMBL/GenBank/DDBJ databases">
        <title>A high-quality chromosome-level genome assembly of a woody plant with both climbing and erect habits, Rhamnella rubrinervis.</title>
        <authorList>
            <person name="Lu Z."/>
            <person name="Yang Y."/>
            <person name="Zhu X."/>
            <person name="Sun Y."/>
        </authorList>
    </citation>
    <scope>NUCLEOTIDE SEQUENCE</scope>
    <source>
        <strain evidence="3">BYM</strain>
        <tissue evidence="3">Leaf</tissue>
    </source>
</reference>
<keyword evidence="2" id="KW-0732">Signal</keyword>
<dbReference type="OrthoDB" id="1903945at2759"/>
<evidence type="ECO:0000256" key="1">
    <source>
        <dbReference type="SAM" id="MobiDB-lite"/>
    </source>
</evidence>
<dbReference type="Pfam" id="PF21529">
    <property type="entry name" value="GLV1-2"/>
    <property type="match status" value="1"/>
</dbReference>
<dbReference type="InterPro" id="IPR049306">
    <property type="entry name" value="GLV1-2"/>
</dbReference>